<feature type="compositionally biased region" description="Gly residues" evidence="1">
    <location>
        <begin position="143"/>
        <end position="160"/>
    </location>
</feature>
<sequence>MALVLAAATAATLLIQPVCSWDRPGVDRYRGTPAAALAHYRDIDAADRAALARRIAAGIPDDRVAISRTAISGGYQYESRIADMHFGAGRICRTVTRTKWRAAHREPGAIYCVGEECVLVPDVCGNVSRVRRIETSGSSSPGSTGGSGGPGASGGSGGLPGPAVEFPPMAPTPVPVFAAAPGDGESMPPWAGPGASLPPAPRLDYPGPGRETTGPLSPPLPMAPVPEPSTWAMLLGGIGLVAARAWRRQRAKRDGCGDGCGDG</sequence>
<dbReference type="OrthoDB" id="8703356at2"/>
<protein>
    <submittedName>
        <fullName evidence="3">PEP-CTERM sorting domain-containing protein</fullName>
    </submittedName>
</protein>
<evidence type="ECO:0000259" key="2">
    <source>
        <dbReference type="Pfam" id="PF07589"/>
    </source>
</evidence>
<dbReference type="RefSeq" id="WP_130189366.1">
    <property type="nucleotide sequence ID" value="NZ_CP035913.1"/>
</dbReference>
<feature type="domain" description="Ice-binding protein C-terminal" evidence="2">
    <location>
        <begin position="224"/>
        <end position="248"/>
    </location>
</feature>
<evidence type="ECO:0000256" key="1">
    <source>
        <dbReference type="SAM" id="MobiDB-lite"/>
    </source>
</evidence>
<evidence type="ECO:0000313" key="4">
    <source>
        <dbReference type="Proteomes" id="UP000290637"/>
    </source>
</evidence>
<feature type="compositionally biased region" description="Pro residues" evidence="1">
    <location>
        <begin position="216"/>
        <end position="227"/>
    </location>
</feature>
<dbReference type="Proteomes" id="UP000290637">
    <property type="component" value="Chromosome"/>
</dbReference>
<evidence type="ECO:0000313" key="3">
    <source>
        <dbReference type="EMBL" id="QBE66258.1"/>
    </source>
</evidence>
<dbReference type="NCBIfam" id="TIGR02595">
    <property type="entry name" value="PEP_CTERM"/>
    <property type="match status" value="1"/>
</dbReference>
<dbReference type="KEGG" id="plue:EWM63_27485"/>
<organism evidence="3 4">
    <name type="scientific">Pseudoduganella lutea</name>
    <dbReference type="NCBI Taxonomy" id="321985"/>
    <lineage>
        <taxon>Bacteria</taxon>
        <taxon>Pseudomonadati</taxon>
        <taxon>Pseudomonadota</taxon>
        <taxon>Betaproteobacteria</taxon>
        <taxon>Burkholderiales</taxon>
        <taxon>Oxalobacteraceae</taxon>
        <taxon>Telluria group</taxon>
        <taxon>Pseudoduganella</taxon>
    </lineage>
</organism>
<feature type="region of interest" description="Disordered" evidence="1">
    <location>
        <begin position="134"/>
        <end position="229"/>
    </location>
</feature>
<dbReference type="NCBIfam" id="NF038119">
    <property type="entry name" value="PEP_CTERM_MHFG"/>
    <property type="match status" value="1"/>
</dbReference>
<dbReference type="AlphaFoldDB" id="A0A4P6L5P1"/>
<proteinExistence type="predicted"/>
<accession>A0A4P6L5P1</accession>
<keyword evidence="4" id="KW-1185">Reference proteome</keyword>
<dbReference type="Pfam" id="PF07589">
    <property type="entry name" value="PEP-CTERM"/>
    <property type="match status" value="1"/>
</dbReference>
<dbReference type="EMBL" id="CP035913">
    <property type="protein sequence ID" value="QBE66258.1"/>
    <property type="molecule type" value="Genomic_DNA"/>
</dbReference>
<reference evidence="3 4" key="1">
    <citation type="submission" date="2019-02" db="EMBL/GenBank/DDBJ databases">
        <title>Draft Genome Sequences of Six Type Strains of the Genus Massilia.</title>
        <authorList>
            <person name="Miess H."/>
            <person name="Frediansyhah A."/>
            <person name="Gross H."/>
        </authorList>
    </citation>
    <scope>NUCLEOTIDE SEQUENCE [LARGE SCALE GENOMIC DNA]</scope>
    <source>
        <strain evidence="3 4">DSM 17473</strain>
    </source>
</reference>
<dbReference type="InterPro" id="IPR013424">
    <property type="entry name" value="Ice-binding_C"/>
</dbReference>
<name>A0A4P6L5P1_9BURK</name>
<gene>
    <name evidence="3" type="ORF">EWM63_27485</name>
</gene>